<name>A0A154L937_9PROT</name>
<sequence>MINSYLFPVNTSAEGNFTPACVKHRMDEFLHKALFATLPRAMFGAGFSPLLQRMQALKYAQTAGK</sequence>
<dbReference type="Proteomes" id="UP000076335">
    <property type="component" value="Unassembled WGS sequence"/>
</dbReference>
<evidence type="ECO:0000313" key="2">
    <source>
        <dbReference type="Proteomes" id="UP000076335"/>
    </source>
</evidence>
<organism evidence="1 2">
    <name type="scientific">Thalassospira lucentensis</name>
    <dbReference type="NCBI Taxonomy" id="168935"/>
    <lineage>
        <taxon>Bacteria</taxon>
        <taxon>Pseudomonadati</taxon>
        <taxon>Pseudomonadota</taxon>
        <taxon>Alphaproteobacteria</taxon>
        <taxon>Rhodospirillales</taxon>
        <taxon>Thalassospiraceae</taxon>
        <taxon>Thalassospira</taxon>
    </lineage>
</organism>
<reference evidence="1 2" key="1">
    <citation type="submission" date="2015-12" db="EMBL/GenBank/DDBJ databases">
        <title>Genome sequence of Thalassospira lucentensis MCCC 1A02072.</title>
        <authorList>
            <person name="Lu L."/>
            <person name="Lai Q."/>
            <person name="Shao Z."/>
            <person name="Qian P."/>
        </authorList>
    </citation>
    <scope>NUCLEOTIDE SEQUENCE [LARGE SCALE GENOMIC DNA]</scope>
    <source>
        <strain evidence="1 2">MCCC 1A02072</strain>
    </source>
</reference>
<comment type="caution">
    <text evidence="1">The sequence shown here is derived from an EMBL/GenBank/DDBJ whole genome shotgun (WGS) entry which is preliminary data.</text>
</comment>
<accession>A0A154L937</accession>
<dbReference type="EMBL" id="LPVY01000003">
    <property type="protein sequence ID" value="KZB67926.1"/>
    <property type="molecule type" value="Genomic_DNA"/>
</dbReference>
<protein>
    <submittedName>
        <fullName evidence="1">Uncharacterized protein</fullName>
    </submittedName>
</protein>
<dbReference type="AlphaFoldDB" id="A0A154L937"/>
<gene>
    <name evidence="1" type="ORF">AUP42_10625</name>
</gene>
<proteinExistence type="predicted"/>
<evidence type="ECO:0000313" key="1">
    <source>
        <dbReference type="EMBL" id="KZB67926.1"/>
    </source>
</evidence>